<evidence type="ECO:0000256" key="8">
    <source>
        <dbReference type="ARBA" id="ARBA00022833"/>
    </source>
</evidence>
<feature type="binding site" evidence="14">
    <location>
        <position position="288"/>
    </location>
    <ligand>
        <name>NAD(+)</name>
        <dbReference type="ChEBI" id="CHEBI:57540"/>
    </ligand>
</feature>
<dbReference type="PANTHER" id="PTHR23389:SF9">
    <property type="entry name" value="DNA LIGASE"/>
    <property type="match status" value="1"/>
</dbReference>
<comment type="similarity">
    <text evidence="13 14">Belongs to the NAD-dependent DNA ligase family. LigA subfamily.</text>
</comment>
<feature type="binding site" evidence="14">
    <location>
        <position position="136"/>
    </location>
    <ligand>
        <name>NAD(+)</name>
        <dbReference type="ChEBI" id="CHEBI:57540"/>
    </ligand>
</feature>
<evidence type="ECO:0000256" key="7">
    <source>
        <dbReference type="ARBA" id="ARBA00022763"/>
    </source>
</evidence>
<evidence type="ECO:0000256" key="2">
    <source>
        <dbReference type="ARBA" id="ARBA00012722"/>
    </source>
</evidence>
<evidence type="ECO:0000256" key="14">
    <source>
        <dbReference type="HAMAP-Rule" id="MF_01588"/>
    </source>
</evidence>
<feature type="active site" description="N6-AMP-lysine intermediate" evidence="14">
    <location>
        <position position="115"/>
    </location>
</feature>
<dbReference type="Pfam" id="PF01653">
    <property type="entry name" value="DNA_ligase_aden"/>
    <property type="match status" value="1"/>
</dbReference>
<feature type="binding site" evidence="14">
    <location>
        <position position="424"/>
    </location>
    <ligand>
        <name>Zn(2+)</name>
        <dbReference type="ChEBI" id="CHEBI:29105"/>
    </ligand>
</feature>
<dbReference type="GO" id="GO:0006260">
    <property type="term" value="P:DNA replication"/>
    <property type="evidence" value="ECO:0007669"/>
    <property type="project" value="UniProtKB-KW"/>
</dbReference>
<evidence type="ECO:0000256" key="5">
    <source>
        <dbReference type="ARBA" id="ARBA00022705"/>
    </source>
</evidence>
<dbReference type="OrthoDB" id="9759736at2"/>
<dbReference type="PIRSF" id="PIRSF001604">
    <property type="entry name" value="LigA"/>
    <property type="match status" value="1"/>
</dbReference>
<dbReference type="Gene3D" id="3.40.50.10190">
    <property type="entry name" value="BRCT domain"/>
    <property type="match status" value="1"/>
</dbReference>
<keyword evidence="5 14" id="KW-0235">DNA replication</keyword>
<evidence type="ECO:0000256" key="4">
    <source>
        <dbReference type="ARBA" id="ARBA00022598"/>
    </source>
</evidence>
<feature type="binding site" evidence="14">
    <location>
        <begin position="34"/>
        <end position="38"/>
    </location>
    <ligand>
        <name>NAD(+)</name>
        <dbReference type="ChEBI" id="CHEBI:57540"/>
    </ligand>
</feature>
<keyword evidence="14" id="KW-0464">Manganese</keyword>
<evidence type="ECO:0000256" key="1">
    <source>
        <dbReference type="ARBA" id="ARBA00004067"/>
    </source>
</evidence>
<dbReference type="FunFam" id="1.10.150.20:FF:000007">
    <property type="entry name" value="DNA ligase"/>
    <property type="match status" value="1"/>
</dbReference>
<dbReference type="GO" id="GO:0005829">
    <property type="term" value="C:cytosol"/>
    <property type="evidence" value="ECO:0007669"/>
    <property type="project" value="TreeGrafter"/>
</dbReference>
<evidence type="ECO:0000256" key="3">
    <source>
        <dbReference type="ARBA" id="ARBA00013308"/>
    </source>
</evidence>
<dbReference type="NCBIfam" id="TIGR00575">
    <property type="entry name" value="dnlj"/>
    <property type="match status" value="1"/>
</dbReference>
<dbReference type="EC" id="6.5.1.2" evidence="2 14"/>
<dbReference type="SUPFAM" id="SSF50249">
    <property type="entry name" value="Nucleic acid-binding proteins"/>
    <property type="match status" value="1"/>
</dbReference>
<feature type="binding site" evidence="14">
    <location>
        <begin position="83"/>
        <end position="84"/>
    </location>
    <ligand>
        <name>NAD(+)</name>
        <dbReference type="ChEBI" id="CHEBI:57540"/>
    </ligand>
</feature>
<name>A0A4Q1JL62_9BACT</name>
<dbReference type="Pfam" id="PF03119">
    <property type="entry name" value="DNA_ligase_ZBD"/>
    <property type="match status" value="1"/>
</dbReference>
<dbReference type="AlphaFoldDB" id="A0A4Q1JL62"/>
<dbReference type="SMART" id="SM00532">
    <property type="entry name" value="LIGANc"/>
    <property type="match status" value="1"/>
</dbReference>
<dbReference type="Gene3D" id="1.10.287.610">
    <property type="entry name" value="Helix hairpin bin"/>
    <property type="match status" value="1"/>
</dbReference>
<evidence type="ECO:0000256" key="11">
    <source>
        <dbReference type="ARBA" id="ARBA00023204"/>
    </source>
</evidence>
<dbReference type="GO" id="GO:0003677">
    <property type="term" value="F:DNA binding"/>
    <property type="evidence" value="ECO:0007669"/>
    <property type="project" value="InterPro"/>
</dbReference>
<dbReference type="EMBL" id="SAXA01000007">
    <property type="protein sequence ID" value="RXQ94448.1"/>
    <property type="molecule type" value="Genomic_DNA"/>
</dbReference>
<reference evidence="16 17" key="1">
    <citation type="submission" date="2019-01" db="EMBL/GenBank/DDBJ databases">
        <title>Ancylomarina salipaludis sp. nov., isolated from a salt marsh.</title>
        <authorList>
            <person name="Yoon J.-H."/>
        </authorList>
    </citation>
    <scope>NUCLEOTIDE SEQUENCE [LARGE SCALE GENOMIC DNA]</scope>
    <source>
        <strain evidence="16 17">SHSM-M15</strain>
    </source>
</reference>
<keyword evidence="17" id="KW-1185">Reference proteome</keyword>
<dbReference type="Gene3D" id="2.40.50.140">
    <property type="entry name" value="Nucleic acid-binding proteins"/>
    <property type="match status" value="1"/>
</dbReference>
<evidence type="ECO:0000313" key="16">
    <source>
        <dbReference type="EMBL" id="RXQ94448.1"/>
    </source>
</evidence>
<dbReference type="GO" id="GO:0046872">
    <property type="term" value="F:metal ion binding"/>
    <property type="evidence" value="ECO:0007669"/>
    <property type="project" value="UniProtKB-KW"/>
</dbReference>
<comment type="caution">
    <text evidence="16">The sequence shown here is derived from an EMBL/GenBank/DDBJ whole genome shotgun (WGS) entry which is preliminary data.</text>
</comment>
<dbReference type="FunFam" id="1.10.150.20:FF:000006">
    <property type="entry name" value="DNA ligase"/>
    <property type="match status" value="1"/>
</dbReference>
<evidence type="ECO:0000256" key="10">
    <source>
        <dbReference type="ARBA" id="ARBA00023027"/>
    </source>
</evidence>
<dbReference type="Gene3D" id="1.10.150.20">
    <property type="entry name" value="5' to 3' exonuclease, C-terminal subdomain"/>
    <property type="match status" value="2"/>
</dbReference>
<evidence type="ECO:0000313" key="17">
    <source>
        <dbReference type="Proteomes" id="UP000289703"/>
    </source>
</evidence>
<dbReference type="Pfam" id="PF14520">
    <property type="entry name" value="HHH_5"/>
    <property type="match status" value="1"/>
</dbReference>
<evidence type="ECO:0000256" key="12">
    <source>
        <dbReference type="ARBA" id="ARBA00034005"/>
    </source>
</evidence>
<keyword evidence="10 14" id="KW-0520">NAD</keyword>
<feature type="binding site" evidence="14">
    <location>
        <position position="430"/>
    </location>
    <ligand>
        <name>Zn(2+)</name>
        <dbReference type="ChEBI" id="CHEBI:29105"/>
    </ligand>
</feature>
<dbReference type="InterPro" id="IPR041663">
    <property type="entry name" value="DisA/LigA_HHH"/>
</dbReference>
<feature type="binding site" evidence="14">
    <location>
        <position position="173"/>
    </location>
    <ligand>
        <name>NAD(+)</name>
        <dbReference type="ChEBI" id="CHEBI:57540"/>
    </ligand>
</feature>
<dbReference type="SUPFAM" id="SSF52113">
    <property type="entry name" value="BRCT domain"/>
    <property type="match status" value="1"/>
</dbReference>
<dbReference type="FunFam" id="3.30.470.30:FF:000001">
    <property type="entry name" value="DNA ligase"/>
    <property type="match status" value="1"/>
</dbReference>
<dbReference type="Gene3D" id="6.20.10.30">
    <property type="match status" value="1"/>
</dbReference>
<proteinExistence type="inferred from homology"/>
<comment type="catalytic activity">
    <reaction evidence="12 14">
        <text>NAD(+) + (deoxyribonucleotide)n-3'-hydroxyl + 5'-phospho-(deoxyribonucleotide)m = (deoxyribonucleotide)n+m + AMP + beta-nicotinamide D-nucleotide.</text>
        <dbReference type="EC" id="6.5.1.2"/>
    </reaction>
</comment>
<dbReference type="InterPro" id="IPR003583">
    <property type="entry name" value="Hlx-hairpin-Hlx_DNA-bd_motif"/>
</dbReference>
<evidence type="ECO:0000256" key="6">
    <source>
        <dbReference type="ARBA" id="ARBA00022723"/>
    </source>
</evidence>
<dbReference type="InterPro" id="IPR033136">
    <property type="entry name" value="DNA_ligase_CS"/>
</dbReference>
<dbReference type="Pfam" id="PF03120">
    <property type="entry name" value="OB_DNA_ligase"/>
    <property type="match status" value="1"/>
</dbReference>
<dbReference type="NCBIfam" id="NF005932">
    <property type="entry name" value="PRK07956.1"/>
    <property type="match status" value="1"/>
</dbReference>
<dbReference type="InterPro" id="IPR013839">
    <property type="entry name" value="DNAligase_adenylation"/>
</dbReference>
<comment type="cofactor">
    <cofactor evidence="14">
        <name>Mg(2+)</name>
        <dbReference type="ChEBI" id="CHEBI:18420"/>
    </cofactor>
    <cofactor evidence="14">
        <name>Mn(2+)</name>
        <dbReference type="ChEBI" id="CHEBI:29035"/>
    </cofactor>
</comment>
<dbReference type="PANTHER" id="PTHR23389">
    <property type="entry name" value="CHROMOSOME TRANSMISSION FIDELITY FACTOR 18"/>
    <property type="match status" value="1"/>
</dbReference>
<dbReference type="GO" id="GO:0006281">
    <property type="term" value="P:DNA repair"/>
    <property type="evidence" value="ECO:0007669"/>
    <property type="project" value="UniProtKB-KW"/>
</dbReference>
<feature type="domain" description="BRCT" evidence="15">
    <location>
        <begin position="590"/>
        <end position="668"/>
    </location>
</feature>
<dbReference type="RefSeq" id="WP_129254376.1">
    <property type="nucleotide sequence ID" value="NZ_SAXA01000007.1"/>
</dbReference>
<dbReference type="Proteomes" id="UP000289703">
    <property type="component" value="Unassembled WGS sequence"/>
</dbReference>
<dbReference type="SUPFAM" id="SSF47781">
    <property type="entry name" value="RuvA domain 2-like"/>
    <property type="match status" value="1"/>
</dbReference>
<feature type="binding site" evidence="14">
    <location>
        <position position="409"/>
    </location>
    <ligand>
        <name>Zn(2+)</name>
        <dbReference type="ChEBI" id="CHEBI:29105"/>
    </ligand>
</feature>
<keyword evidence="11 14" id="KW-0234">DNA repair</keyword>
<feature type="binding site" evidence="14">
    <location>
        <position position="312"/>
    </location>
    <ligand>
        <name>NAD(+)</name>
        <dbReference type="ChEBI" id="CHEBI:57540"/>
    </ligand>
</feature>
<dbReference type="InterPro" id="IPR036420">
    <property type="entry name" value="BRCT_dom_sf"/>
</dbReference>
<dbReference type="FunFam" id="2.40.50.140:FF:000012">
    <property type="entry name" value="DNA ligase"/>
    <property type="match status" value="1"/>
</dbReference>
<dbReference type="SMART" id="SM00278">
    <property type="entry name" value="HhH1"/>
    <property type="match status" value="4"/>
</dbReference>
<keyword evidence="9 14" id="KW-0460">Magnesium</keyword>
<dbReference type="SMART" id="SM00292">
    <property type="entry name" value="BRCT"/>
    <property type="match status" value="1"/>
</dbReference>
<dbReference type="InterPro" id="IPR013840">
    <property type="entry name" value="DNAligase_N"/>
</dbReference>
<evidence type="ECO:0000256" key="13">
    <source>
        <dbReference type="ARBA" id="ARBA00060881"/>
    </source>
</evidence>
<sequence>MNKTEALQRITELREQLHKHNHNYYVLSQPTISDFEFDMLMNELMTLEKKFPEFADDHSPSQRVGSDINLEFKQVAHEYPMLSLGNTYSEEDVRDFETRIQKLTEEPIQYVCELKYDGTSISLRYKNGKLVQALTRGDGVQGDDVTTNVKTIKAIPLSLQGSDYPDEFEIRGEIMMPFQVFNQLNAEREEQGESPFANPRNAASGSLKMQNSSIVAKRQLDCYLYYLLGKQLPAREHFKNLELARSWGFKISEDSKLCQSIDEVLDFIKYWDTKREELPVPIDGIVIKVNSIDQQEELGYTAKSPRWAISYKFKAEQVATRLLSVTYQVGRTGSITPVANLEPVQLAGTVVKRASLHNSDIIANLDLNLNDFVYVEKGGEIIPKIVGVDVDQRDGNAEKIEFIDTCPECGTELIRLEGEANHYCPNSVFCPPQITGRIEHFIGRKAMNIDGLGEETIDLLYQNGLVKTIADLYKLKKEDLLPLDRMGEKSADRILSSIQESLNVPYERVLFALGIRHVGQTVAKKLAKTLTSVQALKAASLEDLVNIDEIGEKIAKSIILFFEDEAQNNLVNELIAHGLQFELNEEELAGQTNKLEGLSIVISGSFSLHSRDELKALIEQNGGKNTSSISKKTDLFLAGEKVGPSKLEKVEKFGIKTISEQDFIQMIS</sequence>
<keyword evidence="7 14" id="KW-0227">DNA damage</keyword>
<dbReference type="PROSITE" id="PS01056">
    <property type="entry name" value="DNA_LIGASE_N2"/>
    <property type="match status" value="1"/>
</dbReference>
<dbReference type="CDD" id="cd00114">
    <property type="entry name" value="LIGANc"/>
    <property type="match status" value="1"/>
</dbReference>
<dbReference type="Pfam" id="PF12826">
    <property type="entry name" value="HHH_2"/>
    <property type="match status" value="1"/>
</dbReference>
<accession>A0A4Q1JL62</accession>
<dbReference type="InterPro" id="IPR010994">
    <property type="entry name" value="RuvA_2-like"/>
</dbReference>
<keyword evidence="4 14" id="KW-0436">Ligase</keyword>
<dbReference type="Pfam" id="PF00533">
    <property type="entry name" value="BRCT"/>
    <property type="match status" value="1"/>
</dbReference>
<feature type="binding site" evidence="14">
    <location>
        <position position="406"/>
    </location>
    <ligand>
        <name>Zn(2+)</name>
        <dbReference type="ChEBI" id="CHEBI:29105"/>
    </ligand>
</feature>
<dbReference type="HAMAP" id="MF_01588">
    <property type="entry name" value="DNA_ligase_A"/>
    <property type="match status" value="1"/>
</dbReference>
<protein>
    <recommendedName>
        <fullName evidence="3 14">DNA ligase</fullName>
        <ecNumber evidence="2 14">6.5.1.2</ecNumber>
    </recommendedName>
    <alternativeName>
        <fullName evidence="14">Polydeoxyribonucleotide synthase [NAD(+)]</fullName>
    </alternativeName>
</protein>
<dbReference type="GO" id="GO:0003911">
    <property type="term" value="F:DNA ligase (NAD+) activity"/>
    <property type="evidence" value="ECO:0007669"/>
    <property type="project" value="UniProtKB-UniRule"/>
</dbReference>
<dbReference type="InterPro" id="IPR001357">
    <property type="entry name" value="BRCT_dom"/>
</dbReference>
<dbReference type="InterPro" id="IPR001679">
    <property type="entry name" value="DNA_ligase"/>
</dbReference>
<dbReference type="InterPro" id="IPR004149">
    <property type="entry name" value="Znf_DNAligase_C4"/>
</dbReference>
<dbReference type="Gene3D" id="3.30.470.30">
    <property type="entry name" value="DNA ligase/mRNA capping enzyme"/>
    <property type="match status" value="1"/>
</dbReference>
<evidence type="ECO:0000256" key="9">
    <source>
        <dbReference type="ARBA" id="ARBA00022842"/>
    </source>
</evidence>
<feature type="binding site" evidence="14">
    <location>
        <position position="113"/>
    </location>
    <ligand>
        <name>NAD(+)</name>
        <dbReference type="ChEBI" id="CHEBI:57540"/>
    </ligand>
</feature>
<gene>
    <name evidence="14 16" type="primary">ligA</name>
    <name evidence="16" type="ORF">EO244_09200</name>
</gene>
<evidence type="ECO:0000259" key="15">
    <source>
        <dbReference type="PROSITE" id="PS50172"/>
    </source>
</evidence>
<dbReference type="InterPro" id="IPR004150">
    <property type="entry name" value="NAD_DNA_ligase_OB"/>
</dbReference>
<organism evidence="16 17">
    <name type="scientific">Ancylomarina salipaludis</name>
    <dbReference type="NCBI Taxonomy" id="2501299"/>
    <lineage>
        <taxon>Bacteria</taxon>
        <taxon>Pseudomonadati</taxon>
        <taxon>Bacteroidota</taxon>
        <taxon>Bacteroidia</taxon>
        <taxon>Marinilabiliales</taxon>
        <taxon>Marinifilaceae</taxon>
        <taxon>Ancylomarina</taxon>
    </lineage>
</organism>
<comment type="function">
    <text evidence="1 14">DNA ligase that catalyzes the formation of phosphodiester linkages between 5'-phosphoryl and 3'-hydroxyl groups in double-stranded DNA using NAD as a coenzyme and as the energy source for the reaction. It is essential for DNA replication and repair of damaged DNA.</text>
</comment>
<keyword evidence="8 14" id="KW-0862">Zinc</keyword>
<dbReference type="InterPro" id="IPR012340">
    <property type="entry name" value="NA-bd_OB-fold"/>
</dbReference>
<dbReference type="SUPFAM" id="SSF56091">
    <property type="entry name" value="DNA ligase/mRNA capping enzyme, catalytic domain"/>
    <property type="match status" value="1"/>
</dbReference>
<keyword evidence="6 14" id="KW-0479">Metal-binding</keyword>
<dbReference type="PROSITE" id="PS50172">
    <property type="entry name" value="BRCT"/>
    <property type="match status" value="1"/>
</dbReference>